<dbReference type="PRINTS" id="PR01099">
    <property type="entry name" value="HYETHTZKNASE"/>
</dbReference>
<comment type="similarity">
    <text evidence="11">Belongs to the Thz kinase family.</text>
</comment>
<dbReference type="NCBIfam" id="NF006830">
    <property type="entry name" value="PRK09355.1"/>
    <property type="match status" value="1"/>
</dbReference>
<dbReference type="AlphaFoldDB" id="A0A239CC31"/>
<evidence type="ECO:0000256" key="10">
    <source>
        <dbReference type="ARBA" id="ARBA00022977"/>
    </source>
</evidence>
<dbReference type="GO" id="GO:0009229">
    <property type="term" value="P:thiamine diphosphate biosynthetic process"/>
    <property type="evidence" value="ECO:0007669"/>
    <property type="project" value="UniProtKB-UniRule"/>
</dbReference>
<comment type="pathway">
    <text evidence="3 11">Cofactor biosynthesis; thiamine diphosphate biosynthesis; 4-methyl-5-(2-phosphoethyl)-thiazole from 5-(2-hydroxyethyl)-4-methylthiazole: step 1/1.</text>
</comment>
<organism evidence="12 13">
    <name type="scientific">Humidesulfovibrio mexicanus</name>
    <dbReference type="NCBI Taxonomy" id="147047"/>
    <lineage>
        <taxon>Bacteria</taxon>
        <taxon>Pseudomonadati</taxon>
        <taxon>Thermodesulfobacteriota</taxon>
        <taxon>Desulfovibrionia</taxon>
        <taxon>Desulfovibrionales</taxon>
        <taxon>Desulfovibrionaceae</taxon>
        <taxon>Humidesulfovibrio</taxon>
    </lineage>
</organism>
<comment type="catalytic activity">
    <reaction evidence="1 11">
        <text>5-(2-hydroxyethyl)-4-methylthiazole + ATP = 4-methyl-5-(2-phosphooxyethyl)-thiazole + ADP + H(+)</text>
        <dbReference type="Rhea" id="RHEA:24212"/>
        <dbReference type="ChEBI" id="CHEBI:15378"/>
        <dbReference type="ChEBI" id="CHEBI:17957"/>
        <dbReference type="ChEBI" id="CHEBI:30616"/>
        <dbReference type="ChEBI" id="CHEBI:58296"/>
        <dbReference type="ChEBI" id="CHEBI:456216"/>
        <dbReference type="EC" id="2.7.1.50"/>
    </reaction>
</comment>
<reference evidence="12 13" key="1">
    <citation type="submission" date="2017-06" db="EMBL/GenBank/DDBJ databases">
        <authorList>
            <person name="Kim H.J."/>
            <person name="Triplett B.A."/>
        </authorList>
    </citation>
    <scope>NUCLEOTIDE SEQUENCE [LARGE SCALE GENOMIC DNA]</scope>
    <source>
        <strain evidence="12 13">DSM 13116</strain>
    </source>
</reference>
<keyword evidence="10 11" id="KW-0784">Thiamine biosynthesis</keyword>
<keyword evidence="9 11" id="KW-0460">Magnesium</keyword>
<feature type="binding site" evidence="11">
    <location>
        <position position="46"/>
    </location>
    <ligand>
        <name>substrate</name>
    </ligand>
</feature>
<proteinExistence type="inferred from homology"/>
<dbReference type="EMBL" id="FZOC01000007">
    <property type="protein sequence ID" value="SNS17218.1"/>
    <property type="molecule type" value="Genomic_DNA"/>
</dbReference>
<comment type="function">
    <text evidence="11">Catalyzes the phosphorylation of the hydroxyl group of 4-methyl-5-beta-hydroxyethylthiazole (THZ).</text>
</comment>
<evidence type="ECO:0000256" key="3">
    <source>
        <dbReference type="ARBA" id="ARBA00004868"/>
    </source>
</evidence>
<evidence type="ECO:0000256" key="5">
    <source>
        <dbReference type="ARBA" id="ARBA00022723"/>
    </source>
</evidence>
<comment type="cofactor">
    <cofactor evidence="2 11">
        <name>Mg(2+)</name>
        <dbReference type="ChEBI" id="CHEBI:18420"/>
    </cofactor>
</comment>
<keyword evidence="13" id="KW-1185">Reference proteome</keyword>
<dbReference type="Gene3D" id="3.40.1190.20">
    <property type="match status" value="1"/>
</dbReference>
<dbReference type="GO" id="GO:0005524">
    <property type="term" value="F:ATP binding"/>
    <property type="evidence" value="ECO:0007669"/>
    <property type="project" value="UniProtKB-UniRule"/>
</dbReference>
<dbReference type="CDD" id="cd01170">
    <property type="entry name" value="THZ_kinase"/>
    <property type="match status" value="1"/>
</dbReference>
<keyword evidence="6 11" id="KW-0547">Nucleotide-binding</keyword>
<evidence type="ECO:0000313" key="12">
    <source>
        <dbReference type="EMBL" id="SNS17218.1"/>
    </source>
</evidence>
<dbReference type="GO" id="GO:0004417">
    <property type="term" value="F:hydroxyethylthiazole kinase activity"/>
    <property type="evidence" value="ECO:0007669"/>
    <property type="project" value="UniProtKB-UniRule"/>
</dbReference>
<dbReference type="UniPathway" id="UPA00060">
    <property type="reaction ID" value="UER00139"/>
</dbReference>
<evidence type="ECO:0000256" key="11">
    <source>
        <dbReference type="HAMAP-Rule" id="MF_00228"/>
    </source>
</evidence>
<feature type="binding site" evidence="11">
    <location>
        <position position="196"/>
    </location>
    <ligand>
        <name>substrate</name>
    </ligand>
</feature>
<dbReference type="InterPro" id="IPR029056">
    <property type="entry name" value="Ribokinase-like"/>
</dbReference>
<accession>A0A239CC31</accession>
<keyword evidence="7 11" id="KW-0418">Kinase</keyword>
<dbReference type="InterPro" id="IPR000417">
    <property type="entry name" value="Hyethyz_kinase"/>
</dbReference>
<dbReference type="Proteomes" id="UP000198324">
    <property type="component" value="Unassembled WGS sequence"/>
</dbReference>
<evidence type="ECO:0000256" key="1">
    <source>
        <dbReference type="ARBA" id="ARBA00001771"/>
    </source>
</evidence>
<keyword evidence="5 11" id="KW-0479">Metal-binding</keyword>
<evidence type="ECO:0000313" key="13">
    <source>
        <dbReference type="Proteomes" id="UP000198324"/>
    </source>
</evidence>
<dbReference type="OrthoDB" id="8909021at2"/>
<dbReference type="HAMAP" id="MF_00228">
    <property type="entry name" value="Thz_kinase"/>
    <property type="match status" value="1"/>
</dbReference>
<evidence type="ECO:0000256" key="8">
    <source>
        <dbReference type="ARBA" id="ARBA00022840"/>
    </source>
</evidence>
<keyword evidence="8 11" id="KW-0067">ATP-binding</keyword>
<evidence type="ECO:0000256" key="9">
    <source>
        <dbReference type="ARBA" id="ARBA00022842"/>
    </source>
</evidence>
<feature type="binding site" evidence="11">
    <location>
        <position position="169"/>
    </location>
    <ligand>
        <name>ATP</name>
        <dbReference type="ChEBI" id="CHEBI:30616"/>
    </ligand>
</feature>
<evidence type="ECO:0000256" key="2">
    <source>
        <dbReference type="ARBA" id="ARBA00001946"/>
    </source>
</evidence>
<evidence type="ECO:0000256" key="6">
    <source>
        <dbReference type="ARBA" id="ARBA00022741"/>
    </source>
</evidence>
<name>A0A239CC31_9BACT</name>
<evidence type="ECO:0000256" key="4">
    <source>
        <dbReference type="ARBA" id="ARBA00022679"/>
    </source>
</evidence>
<dbReference type="RefSeq" id="WP_089275233.1">
    <property type="nucleotide sequence ID" value="NZ_FZOC01000007.1"/>
</dbReference>
<sequence length="267" mass="27059">MTDADTLYRDIEAIRARNPVVVSITNYVVTNTTANALLALGASPIMSHAVEEMAELVAISGALVINLGTVAPEYLAAMDPAWAAADGAGVPVVLDPVGAGASMLRTVTPLALLDSHRPFIIRGNASEIMTLAGDAGSAARGVDSTAKSDAAGSAARALSMKHGCAVVVSGEADLVVEGGAKVRVLGGSPLMPRVTGLGCTATALCAAFAAVNKNPLEAALHASVTMKIAGEMAEAKASGPGTLQLHFYDALYAMSAQDVADHIKLVR</sequence>
<dbReference type="PIRSF" id="PIRSF000513">
    <property type="entry name" value="Thz_kinase"/>
    <property type="match status" value="1"/>
</dbReference>
<gene>
    <name evidence="11" type="primary">thiM</name>
    <name evidence="12" type="ORF">SAMN04488503_3044</name>
</gene>
<dbReference type="GO" id="GO:0009228">
    <property type="term" value="P:thiamine biosynthetic process"/>
    <property type="evidence" value="ECO:0007669"/>
    <property type="project" value="UniProtKB-KW"/>
</dbReference>
<feature type="binding site" evidence="11">
    <location>
        <position position="122"/>
    </location>
    <ligand>
        <name>ATP</name>
        <dbReference type="ChEBI" id="CHEBI:30616"/>
    </ligand>
</feature>
<protein>
    <recommendedName>
        <fullName evidence="11">Hydroxyethylthiazole kinase</fullName>
        <ecNumber evidence="11">2.7.1.50</ecNumber>
    </recommendedName>
    <alternativeName>
        <fullName evidence="11">4-methyl-5-beta-hydroxyethylthiazole kinase</fullName>
        <shortName evidence="11">TH kinase</shortName>
        <shortName evidence="11">Thz kinase</shortName>
    </alternativeName>
</protein>
<dbReference type="Pfam" id="PF02110">
    <property type="entry name" value="HK"/>
    <property type="match status" value="1"/>
</dbReference>
<dbReference type="EC" id="2.7.1.50" evidence="11"/>
<keyword evidence="4 11" id="KW-0808">Transferase</keyword>
<dbReference type="NCBIfam" id="TIGR00694">
    <property type="entry name" value="thiM"/>
    <property type="match status" value="1"/>
</dbReference>
<dbReference type="GO" id="GO:0000287">
    <property type="term" value="F:magnesium ion binding"/>
    <property type="evidence" value="ECO:0007669"/>
    <property type="project" value="UniProtKB-UniRule"/>
</dbReference>
<dbReference type="SUPFAM" id="SSF53613">
    <property type="entry name" value="Ribokinase-like"/>
    <property type="match status" value="1"/>
</dbReference>
<evidence type="ECO:0000256" key="7">
    <source>
        <dbReference type="ARBA" id="ARBA00022777"/>
    </source>
</evidence>